<proteinExistence type="predicted"/>
<comment type="caution">
    <text evidence="2">The sequence shown here is derived from an EMBL/GenBank/DDBJ whole genome shotgun (WGS) entry which is preliminary data.</text>
</comment>
<accession>A0ABR1JLD9</accession>
<dbReference type="PANTHER" id="PTHR48045">
    <property type="entry name" value="UDP-GLYCOSYLTRANSFERASE 72B1"/>
    <property type="match status" value="1"/>
</dbReference>
<dbReference type="Proteomes" id="UP001498398">
    <property type="component" value="Unassembled WGS sequence"/>
</dbReference>
<evidence type="ECO:0000313" key="2">
    <source>
        <dbReference type="EMBL" id="KAK7463056.1"/>
    </source>
</evidence>
<evidence type="ECO:0000256" key="1">
    <source>
        <dbReference type="ARBA" id="ARBA00022679"/>
    </source>
</evidence>
<dbReference type="Gene3D" id="3.40.50.2000">
    <property type="entry name" value="Glycogen Phosphorylase B"/>
    <property type="match status" value="2"/>
</dbReference>
<dbReference type="Pfam" id="PF00201">
    <property type="entry name" value="UDPGT"/>
    <property type="match status" value="1"/>
</dbReference>
<protein>
    <recommendedName>
        <fullName evidence="4">UDP-Glycosyltransferase/glycogen phosphorylase</fullName>
    </recommendedName>
</protein>
<sequence length="352" mass="39794">MKTIRRATEEEVAMRSAEFSPRKTGQVVSIPGVPTMYDYEWDPQEIPIVPSLMEEVGRVYFSVCDGLLSVTGSAYEGEAIKTARRWFDSLGRAVYPIGPLLGVDDEEKEKKALSGVIEVEDKTSTKAQAVEFLDKMQEKYGEKSVIYMSFGTLFWPTNEEKMWAVIEELLASGTPVILAHPSPFMKQIDEIKLDILRKSPIGMEFQYAPQEAILMHPATGWFISHGGWNSTQEGFMYRVPQIFWPFAGDQPYNAALMSQVHKAGFEFINVRTGKDGMRLPYRYKDAPESARPTFTVEAVRAETRELLAKLKGDEGAVVRKNYEKLGENVLTGWDKDGEARKNMKAFLEKFVA</sequence>
<dbReference type="CDD" id="cd03784">
    <property type="entry name" value="GT1_Gtf-like"/>
    <property type="match status" value="1"/>
</dbReference>
<reference evidence="2 3" key="1">
    <citation type="submission" date="2024-01" db="EMBL/GenBank/DDBJ databases">
        <title>A draft genome for the cacao thread blight pathogen Marasmiellus scandens.</title>
        <authorList>
            <person name="Baruah I.K."/>
            <person name="Leung J."/>
            <person name="Bukari Y."/>
            <person name="Amoako-Attah I."/>
            <person name="Meinhardt L.W."/>
            <person name="Bailey B.A."/>
            <person name="Cohen S.P."/>
        </authorList>
    </citation>
    <scope>NUCLEOTIDE SEQUENCE [LARGE SCALE GENOMIC DNA]</scope>
    <source>
        <strain evidence="2 3">GH-19</strain>
    </source>
</reference>
<keyword evidence="1" id="KW-0808">Transferase</keyword>
<name>A0ABR1JLD9_9AGAR</name>
<dbReference type="InterPro" id="IPR002213">
    <property type="entry name" value="UDP_glucos_trans"/>
</dbReference>
<dbReference type="EMBL" id="JBANRG010000010">
    <property type="protein sequence ID" value="KAK7463056.1"/>
    <property type="molecule type" value="Genomic_DNA"/>
</dbReference>
<dbReference type="PANTHER" id="PTHR48045:SF31">
    <property type="entry name" value="UDP-GLYCOSYLTRANSFERASE 76B1-LIKE"/>
    <property type="match status" value="1"/>
</dbReference>
<organism evidence="2 3">
    <name type="scientific">Marasmiellus scandens</name>
    <dbReference type="NCBI Taxonomy" id="2682957"/>
    <lineage>
        <taxon>Eukaryota</taxon>
        <taxon>Fungi</taxon>
        <taxon>Dikarya</taxon>
        <taxon>Basidiomycota</taxon>
        <taxon>Agaricomycotina</taxon>
        <taxon>Agaricomycetes</taxon>
        <taxon>Agaricomycetidae</taxon>
        <taxon>Agaricales</taxon>
        <taxon>Marasmiineae</taxon>
        <taxon>Omphalotaceae</taxon>
        <taxon>Marasmiellus</taxon>
    </lineage>
</organism>
<evidence type="ECO:0008006" key="4">
    <source>
        <dbReference type="Google" id="ProtNLM"/>
    </source>
</evidence>
<keyword evidence="3" id="KW-1185">Reference proteome</keyword>
<gene>
    <name evidence="2" type="ORF">VKT23_007642</name>
</gene>
<dbReference type="SUPFAM" id="SSF53756">
    <property type="entry name" value="UDP-Glycosyltransferase/glycogen phosphorylase"/>
    <property type="match status" value="1"/>
</dbReference>
<evidence type="ECO:0000313" key="3">
    <source>
        <dbReference type="Proteomes" id="UP001498398"/>
    </source>
</evidence>